<dbReference type="InterPro" id="IPR029058">
    <property type="entry name" value="AB_hydrolase_fold"/>
</dbReference>
<dbReference type="AlphaFoldDB" id="A0A0R3DQK1"/>
<dbReference type="Gene3D" id="3.40.50.1820">
    <property type="entry name" value="alpha/beta hydrolase"/>
    <property type="match status" value="1"/>
</dbReference>
<dbReference type="Pfam" id="PF12146">
    <property type="entry name" value="Hydrolase_4"/>
    <property type="match status" value="1"/>
</dbReference>
<sequence>MPTLKIAGILVSLIVSANSFLMSSAGLAQSRPDDEMFDPAKVIDGTQISLEVCKEMEARQTAIWVSAESNGYCLRYFAAGLKADGQNPLAVVWMPGDVMGGPKGVRHQAGLGVAAMVEQSQGQFERYGVPFIFLGRPGTYGSAGKHYDIRHTPLEAKLMASAIDTLKSRYRIGRWVLGGHSGGGTLAAEFLAQRNDLDCVVLSSPAAAYRARLKARGWVSRLKTERFFDPYDALDQIPDQPARRIFLISDPRDSNIPFSTQQLYFSGLKSHGHAAWLVPLMKARGPTYHSLVDFGQAAEGMCATGVATDVMLQTLRAMPMQTDRISN</sequence>
<evidence type="ECO:0000259" key="2">
    <source>
        <dbReference type="Pfam" id="PF12146"/>
    </source>
</evidence>
<keyword evidence="4" id="KW-1185">Reference proteome</keyword>
<dbReference type="InterPro" id="IPR022742">
    <property type="entry name" value="Hydrolase_4"/>
</dbReference>
<evidence type="ECO:0000313" key="4">
    <source>
        <dbReference type="Proteomes" id="UP000051936"/>
    </source>
</evidence>
<organism evidence="3 4">
    <name type="scientific">Bradyrhizobium manausense</name>
    <dbReference type="NCBI Taxonomy" id="989370"/>
    <lineage>
        <taxon>Bacteria</taxon>
        <taxon>Pseudomonadati</taxon>
        <taxon>Pseudomonadota</taxon>
        <taxon>Alphaproteobacteria</taxon>
        <taxon>Hyphomicrobiales</taxon>
        <taxon>Nitrobacteraceae</taxon>
        <taxon>Bradyrhizobium</taxon>
    </lineage>
</organism>
<dbReference type="EMBL" id="LJYG01000090">
    <property type="protein sequence ID" value="KRQ09183.1"/>
    <property type="molecule type" value="Genomic_DNA"/>
</dbReference>
<gene>
    <name evidence="3" type="ORF">AOQ71_21380</name>
</gene>
<dbReference type="SUPFAM" id="SSF53474">
    <property type="entry name" value="alpha/beta-Hydrolases"/>
    <property type="match status" value="1"/>
</dbReference>
<feature type="domain" description="Serine aminopeptidase S33" evidence="2">
    <location>
        <begin position="138"/>
        <end position="219"/>
    </location>
</feature>
<dbReference type="STRING" id="989370.AOQ71_21380"/>
<feature type="chain" id="PRO_5006435695" description="Serine aminopeptidase S33 domain-containing protein" evidence="1">
    <location>
        <begin position="29"/>
        <end position="327"/>
    </location>
</feature>
<proteinExistence type="predicted"/>
<evidence type="ECO:0000256" key="1">
    <source>
        <dbReference type="SAM" id="SignalP"/>
    </source>
</evidence>
<evidence type="ECO:0000313" key="3">
    <source>
        <dbReference type="EMBL" id="KRQ09183.1"/>
    </source>
</evidence>
<name>A0A0R3DQK1_9BRAD</name>
<protein>
    <recommendedName>
        <fullName evidence="2">Serine aminopeptidase S33 domain-containing protein</fullName>
    </recommendedName>
</protein>
<keyword evidence="1" id="KW-0732">Signal</keyword>
<accession>A0A0R3DQK1</accession>
<feature type="signal peptide" evidence="1">
    <location>
        <begin position="1"/>
        <end position="28"/>
    </location>
</feature>
<dbReference type="Proteomes" id="UP000051936">
    <property type="component" value="Unassembled WGS sequence"/>
</dbReference>
<comment type="caution">
    <text evidence="3">The sequence shown here is derived from an EMBL/GenBank/DDBJ whole genome shotgun (WGS) entry which is preliminary data.</text>
</comment>
<reference evidence="3 4" key="1">
    <citation type="submission" date="2015-09" db="EMBL/GenBank/DDBJ databases">
        <title>Draft Genome Sequence of Bradyrhizobium manausense Strain BR 3351T, a Novel Symbiotic Nitrogen-Fixing Alphaproteobacterium Isolated from Brazilian Amazon Rain Forest.</title>
        <authorList>
            <person name="De Araujo J.L."/>
            <person name="Zilli J.E."/>
        </authorList>
    </citation>
    <scope>NUCLEOTIDE SEQUENCE [LARGE SCALE GENOMIC DNA]</scope>
    <source>
        <strain evidence="3 4">BR3351</strain>
    </source>
</reference>
<dbReference type="OrthoDB" id="7015419at2"/>